<dbReference type="RefSeq" id="WP_057545233.1">
    <property type="nucleotide sequence ID" value="NZ_CDNJ01000003.1"/>
</dbReference>
<dbReference type="GeneID" id="97537961"/>
<accession>A0ABP1XST7</accession>
<dbReference type="Proteomes" id="UP000032811">
    <property type="component" value="Chromosome 1"/>
</dbReference>
<dbReference type="EMBL" id="LN679998">
    <property type="protein sequence ID" value="CEJ74238.1"/>
    <property type="molecule type" value="Genomic_DNA"/>
</dbReference>
<name>A0ABP1XST7_PARSO</name>
<evidence type="ECO:0000313" key="2">
    <source>
        <dbReference type="Proteomes" id="UP000032811"/>
    </source>
</evidence>
<protein>
    <recommendedName>
        <fullName evidence="3">Phage transglycosylase</fullName>
    </recommendedName>
</protein>
<reference evidence="1 2" key="1">
    <citation type="submission" date="2014-11" db="EMBL/GenBank/DDBJ databases">
        <authorList>
            <person name="Aslett M.A."/>
            <person name="De Silva N."/>
        </authorList>
    </citation>
    <scope>NUCLEOTIDE SEQUENCE [LARGE SCALE GENOMIC DNA]</scope>
    <source>
        <strain evidence="1 2">ATCC9714</strain>
    </source>
</reference>
<gene>
    <name evidence="1" type="ORF">ATCC9714_21261</name>
</gene>
<organism evidence="1 2">
    <name type="scientific">Paraclostridium sordellii</name>
    <name type="common">Clostridium sordellii</name>
    <dbReference type="NCBI Taxonomy" id="1505"/>
    <lineage>
        <taxon>Bacteria</taxon>
        <taxon>Bacillati</taxon>
        <taxon>Bacillota</taxon>
        <taxon>Clostridia</taxon>
        <taxon>Peptostreptococcales</taxon>
        <taxon>Peptostreptococcaceae</taxon>
        <taxon>Paraclostridium</taxon>
    </lineage>
</organism>
<proteinExistence type="predicted"/>
<sequence length="92" mass="11195">MIVICDQCNNSFNIEEEDLKDKMIDNIKVTYFECRECNHKYVTSCVDEYIMKEQRRYQKLIKDINKTNKSQKCLRNMKLHSDRLKKKILEQV</sequence>
<keyword evidence="2" id="KW-1185">Reference proteome</keyword>
<evidence type="ECO:0000313" key="1">
    <source>
        <dbReference type="EMBL" id="CEJ74238.1"/>
    </source>
</evidence>
<evidence type="ECO:0008006" key="3">
    <source>
        <dbReference type="Google" id="ProtNLM"/>
    </source>
</evidence>